<proteinExistence type="predicted"/>
<feature type="signal peptide" evidence="1">
    <location>
        <begin position="1"/>
        <end position="18"/>
    </location>
</feature>
<reference evidence="2 3" key="1">
    <citation type="submission" date="2020-04" db="EMBL/GenBank/DDBJ databases">
        <title>Usitatibacter rugosus gen. nov., sp. nov. and Usitatibacter palustris sp. nov., novel members of Usitatibacteraceae fam. nov. within the order Nitrosomonadales isolated from soil.</title>
        <authorList>
            <person name="Huber K.J."/>
            <person name="Neumann-Schaal M."/>
            <person name="Geppert A."/>
            <person name="Luckner M."/>
            <person name="Wanner G."/>
            <person name="Overmann J."/>
        </authorList>
    </citation>
    <scope>NUCLEOTIDE SEQUENCE [LARGE SCALE GENOMIC DNA]</scope>
    <source>
        <strain evidence="2 3">0125_3</strain>
    </source>
</reference>
<protein>
    <recommendedName>
        <fullName evidence="4">DUF3108 domain-containing protein</fullName>
    </recommendedName>
</protein>
<organism evidence="2 3">
    <name type="scientific">Usitatibacter rugosus</name>
    <dbReference type="NCBI Taxonomy" id="2732067"/>
    <lineage>
        <taxon>Bacteria</taxon>
        <taxon>Pseudomonadati</taxon>
        <taxon>Pseudomonadota</taxon>
        <taxon>Betaproteobacteria</taxon>
        <taxon>Nitrosomonadales</taxon>
        <taxon>Usitatibacteraceae</taxon>
        <taxon>Usitatibacter</taxon>
    </lineage>
</organism>
<gene>
    <name evidence="2" type="ORF">DSM104443_00852</name>
</gene>
<dbReference type="Pfam" id="PF11306">
    <property type="entry name" value="DUF3108"/>
    <property type="match status" value="1"/>
</dbReference>
<dbReference type="RefSeq" id="WP_171089810.1">
    <property type="nucleotide sequence ID" value="NZ_CP053069.1"/>
</dbReference>
<keyword evidence="3" id="KW-1185">Reference proteome</keyword>
<evidence type="ECO:0008006" key="4">
    <source>
        <dbReference type="Google" id="ProtNLM"/>
    </source>
</evidence>
<feature type="chain" id="PRO_5026777726" description="DUF3108 domain-containing protein" evidence="1">
    <location>
        <begin position="19"/>
        <end position="229"/>
    </location>
</feature>
<dbReference type="Proteomes" id="UP000501534">
    <property type="component" value="Chromosome"/>
</dbReference>
<keyword evidence="1" id="KW-0732">Signal</keyword>
<sequence>MKRIAASFFLFAACVAQAAPTRIDAEYQVSKAGLVIGRIVESYERNANAYVIRSTTSSEGPLKLFLDDSIVLSSEGRVGPNGLEPAVFEQKRAGNNSRDVHATFDWKSGVMRSQFRGESKDVELPPGTQDRISIMYQFMNVAPKGETFEVPMSNGRKVERYTYQRTGEATVKTPAGDFETVHYERVVREGETRAEVWLAKDRFNFPVRVVFEDAKGLRLEQSLIALKAR</sequence>
<accession>A0A6M4GRQ4</accession>
<evidence type="ECO:0000256" key="1">
    <source>
        <dbReference type="SAM" id="SignalP"/>
    </source>
</evidence>
<evidence type="ECO:0000313" key="2">
    <source>
        <dbReference type="EMBL" id="QJR09802.1"/>
    </source>
</evidence>
<dbReference type="EMBL" id="CP053069">
    <property type="protein sequence ID" value="QJR09802.1"/>
    <property type="molecule type" value="Genomic_DNA"/>
</dbReference>
<dbReference type="KEGG" id="uru:DSM104443_00852"/>
<evidence type="ECO:0000313" key="3">
    <source>
        <dbReference type="Proteomes" id="UP000501534"/>
    </source>
</evidence>
<dbReference type="AlphaFoldDB" id="A0A6M4GRQ4"/>
<dbReference type="InterPro" id="IPR021457">
    <property type="entry name" value="DUF3108"/>
</dbReference>
<name>A0A6M4GRQ4_9PROT</name>